<dbReference type="EMBL" id="ABVQ01000037">
    <property type="protein sequence ID" value="EEC56601.1"/>
    <property type="molecule type" value="Genomic_DNA"/>
</dbReference>
<protein>
    <submittedName>
        <fullName evidence="1">Uncharacterized protein</fullName>
    </submittedName>
</protein>
<evidence type="ECO:0000313" key="1">
    <source>
        <dbReference type="EMBL" id="EEC56601.1"/>
    </source>
</evidence>
<organism evidence="1 2">
    <name type="scientific">[Bacteroides] pectinophilus ATCC 43243</name>
    <dbReference type="NCBI Taxonomy" id="483218"/>
    <lineage>
        <taxon>Bacteria</taxon>
        <taxon>Bacillati</taxon>
        <taxon>Bacillota</taxon>
        <taxon>Clostridia</taxon>
        <taxon>Eubacteriales</taxon>
    </lineage>
</organism>
<dbReference type="eggNOG" id="ENOG5030ICN">
    <property type="taxonomic scope" value="Bacteria"/>
</dbReference>
<comment type="caution">
    <text evidence="1">The sequence shown here is derived from an EMBL/GenBank/DDBJ whole genome shotgun (WGS) entry which is preliminary data.</text>
</comment>
<accession>B7AWL0</accession>
<dbReference type="AlphaFoldDB" id="B7AWL0"/>
<gene>
    <name evidence="1" type="ORF">BACPEC_03110</name>
</gene>
<proteinExistence type="predicted"/>
<dbReference type="STRING" id="483218.BACPEC_03110"/>
<dbReference type="HOGENOM" id="CLU_798559_0_0_9"/>
<reference evidence="1 2" key="2">
    <citation type="submission" date="2008-11" db="EMBL/GenBank/DDBJ databases">
        <authorList>
            <person name="Fulton L."/>
            <person name="Clifton S."/>
            <person name="Fulton B."/>
            <person name="Xu J."/>
            <person name="Minx P."/>
            <person name="Pepin K.H."/>
            <person name="Johnson M."/>
            <person name="Bhonagiri V."/>
            <person name="Nash W.E."/>
            <person name="Mardis E.R."/>
            <person name="Wilson R.K."/>
        </authorList>
    </citation>
    <scope>NUCLEOTIDE SEQUENCE [LARGE SCALE GENOMIC DNA]</scope>
    <source>
        <strain evidence="1 2">ATCC 43243</strain>
    </source>
</reference>
<reference evidence="1 2" key="1">
    <citation type="submission" date="2008-11" db="EMBL/GenBank/DDBJ databases">
        <title>Draft genome sequence of Bacteroides pectinophilus (ATCC 43243).</title>
        <authorList>
            <person name="Sudarsanam P."/>
            <person name="Ley R."/>
            <person name="Guruge J."/>
            <person name="Turnbaugh P.J."/>
            <person name="Mahowald M."/>
            <person name="Liep D."/>
            <person name="Gordon J."/>
        </authorList>
    </citation>
    <scope>NUCLEOTIDE SEQUENCE [LARGE SCALE GENOMIC DNA]</scope>
    <source>
        <strain evidence="1 2">ATCC 43243</strain>
    </source>
</reference>
<dbReference type="Proteomes" id="UP000003136">
    <property type="component" value="Unassembled WGS sequence"/>
</dbReference>
<keyword evidence="2" id="KW-1185">Reference proteome</keyword>
<evidence type="ECO:0000313" key="2">
    <source>
        <dbReference type="Proteomes" id="UP000003136"/>
    </source>
</evidence>
<sequence>MYILCRVVDTISEGEIWKKKINNIKVQLIISYIEKIDNVVENYDVIDNTTDEIFDLIIEISNVMQNELPEIRDSILLRDGTEIRDANTVRAMLVMYLANNGIQYTGKKKEENAEIKRFWSSFILWFETELVSMELLKSQYLRWDNWDGGMWFLEIDYDYEFRIHRGVNYPDSLKENTGNMEDIKTFIELAYKYWIINDGKSHYAFTIEVNERLKIFKLPYRLQNGILLKQGYKTTYGIDKIINYRMFERKIRFSEDMINSHDMMEKKSALDFIIDALQYMISTQKGNRDKQYGALAKSVKDDGNSKVYAVVKREIDDLMKISNEYFDIRHNDYLNVAKQQREALNDSQFIEYLYNRAYALLYLLRLKDNNKEKQLEEKGNYDE</sequence>
<name>B7AWL0_9FIRM</name>